<feature type="non-terminal residue" evidence="2">
    <location>
        <position position="1"/>
    </location>
</feature>
<gene>
    <name evidence="2" type="ORF">FWILDA_LOCUS19070</name>
</gene>
<evidence type="ECO:0000259" key="1">
    <source>
        <dbReference type="Pfam" id="PF24209"/>
    </source>
</evidence>
<evidence type="ECO:0000313" key="3">
    <source>
        <dbReference type="Proteomes" id="UP001153678"/>
    </source>
</evidence>
<accession>A0A9W4X3K7</accession>
<dbReference type="Proteomes" id="UP001153678">
    <property type="component" value="Unassembled WGS sequence"/>
</dbReference>
<comment type="caution">
    <text evidence="2">The sequence shown here is derived from an EMBL/GenBank/DDBJ whole genome shotgun (WGS) entry which is preliminary data.</text>
</comment>
<dbReference type="OrthoDB" id="2445952at2759"/>
<feature type="domain" description="DUF7431" evidence="1">
    <location>
        <begin position="97"/>
        <end position="327"/>
    </location>
</feature>
<organism evidence="2 3">
    <name type="scientific">Funneliformis geosporum</name>
    <dbReference type="NCBI Taxonomy" id="1117311"/>
    <lineage>
        <taxon>Eukaryota</taxon>
        <taxon>Fungi</taxon>
        <taxon>Fungi incertae sedis</taxon>
        <taxon>Mucoromycota</taxon>
        <taxon>Glomeromycotina</taxon>
        <taxon>Glomeromycetes</taxon>
        <taxon>Glomerales</taxon>
        <taxon>Glomeraceae</taxon>
        <taxon>Funneliformis</taxon>
    </lineage>
</organism>
<dbReference type="Pfam" id="PF24209">
    <property type="entry name" value="DUF7431"/>
    <property type="match status" value="1"/>
</dbReference>
<dbReference type="AlphaFoldDB" id="A0A9W4X3K7"/>
<reference evidence="2" key="1">
    <citation type="submission" date="2022-08" db="EMBL/GenBank/DDBJ databases">
        <authorList>
            <person name="Kallberg Y."/>
            <person name="Tangrot J."/>
            <person name="Rosling A."/>
        </authorList>
    </citation>
    <scope>NUCLEOTIDE SEQUENCE</scope>
    <source>
        <strain evidence="2">Wild A</strain>
    </source>
</reference>
<proteinExistence type="predicted"/>
<name>A0A9W4X3K7_9GLOM</name>
<feature type="non-terminal residue" evidence="2">
    <location>
        <position position="327"/>
    </location>
</feature>
<sequence length="327" mass="38096">KANSEAMNLGVPNIADVGISRDTNKMIGNSNDYRSNCVEFIGGKLVCLKDFNETAWAKSLEDYNNWDCVEFRNPISVFNFLSGDKQREIYVLLGKKILYSKTETYDCSFDRGIPVTFKLKSDANISKILQNRDADCNIFATVVDDEETNNELFNCQILWPQDYEPKLIIHCIQENFRKHACKLKISWMVIGYDIYFDSLLSESDVQLKVLKYDFNTKKNQLMLNKILPIKNVPPCIGIPVFNKSENSFIIGHHFYKFQDRNVLFAFAYCLKNKCYVKLPQKFIFYTLFSNAYESLPLKVRKCFFLFNRSPFVDIEELTPKFPNPKYV</sequence>
<evidence type="ECO:0000313" key="2">
    <source>
        <dbReference type="EMBL" id="CAI2199431.1"/>
    </source>
</evidence>
<protein>
    <submittedName>
        <fullName evidence="2">10106_t:CDS:1</fullName>
    </submittedName>
</protein>
<keyword evidence="3" id="KW-1185">Reference proteome</keyword>
<dbReference type="InterPro" id="IPR055854">
    <property type="entry name" value="DUF7431"/>
</dbReference>
<dbReference type="EMBL" id="CAMKVN010021324">
    <property type="protein sequence ID" value="CAI2199431.1"/>
    <property type="molecule type" value="Genomic_DNA"/>
</dbReference>